<dbReference type="Pfam" id="PF03781">
    <property type="entry name" value="FGE-sulfatase"/>
    <property type="match status" value="1"/>
</dbReference>
<feature type="chain" id="PRO_5002733959" description="Sulfatase-modifying factor enzyme-like domain-containing protein" evidence="1">
    <location>
        <begin position="22"/>
        <end position="287"/>
    </location>
</feature>
<keyword evidence="4" id="KW-1185">Reference proteome</keyword>
<name>A8ZTD8_DESOH</name>
<dbReference type="STRING" id="96561.Dole_2017"/>
<sequence length="287" mass="31932">MKKCIVALLVIALAVVICACAAREPAPAPVSTNHLKMAFVYVPPGSFVMGSPAKEPGRFKDETLHKVVLTQGFYIQTTEVTQGQWEAVMQSNPSGFKACGYDCPVENVSWNDVQEFIRRLNKIEGADRYRLPTEAEWEYVVRLGTEENIIKGVVKGVVNIVGSILFSSGECLSTEEANYNGNFPLDNCPTGEFRNTTLPVASFSPNKLGIHDLHGNVYEWCQDLYGPYPDYKVIDPQGPATVKTDAYRVYRGGSWYSSARYCRAAYRGKEAPDFKYSNIGFRLVKNP</sequence>
<reference evidence="3 4" key="1">
    <citation type="submission" date="2007-10" db="EMBL/GenBank/DDBJ databases">
        <title>Complete sequence of Desulfococcus oleovorans Hxd3.</title>
        <authorList>
            <consortium name="US DOE Joint Genome Institute"/>
            <person name="Copeland A."/>
            <person name="Lucas S."/>
            <person name="Lapidus A."/>
            <person name="Barry K."/>
            <person name="Glavina del Rio T."/>
            <person name="Dalin E."/>
            <person name="Tice H."/>
            <person name="Pitluck S."/>
            <person name="Kiss H."/>
            <person name="Brettin T."/>
            <person name="Bruce D."/>
            <person name="Detter J.C."/>
            <person name="Han C."/>
            <person name="Schmutz J."/>
            <person name="Larimer F."/>
            <person name="Land M."/>
            <person name="Hauser L."/>
            <person name="Kyrpides N."/>
            <person name="Kim E."/>
            <person name="Wawrik B."/>
            <person name="Richardson P."/>
        </authorList>
    </citation>
    <scope>NUCLEOTIDE SEQUENCE [LARGE SCALE GENOMIC DNA]</scope>
    <source>
        <strain evidence="4">DSM 6200 / JCM 39069 / Hxd3</strain>
    </source>
</reference>
<dbReference type="EMBL" id="CP000859">
    <property type="protein sequence ID" value="ABW67821.1"/>
    <property type="molecule type" value="Genomic_DNA"/>
</dbReference>
<dbReference type="PROSITE" id="PS51257">
    <property type="entry name" value="PROKAR_LIPOPROTEIN"/>
    <property type="match status" value="1"/>
</dbReference>
<evidence type="ECO:0000313" key="3">
    <source>
        <dbReference type="EMBL" id="ABW67821.1"/>
    </source>
</evidence>
<dbReference type="InterPro" id="IPR016187">
    <property type="entry name" value="CTDL_fold"/>
</dbReference>
<feature type="domain" description="Sulfatase-modifying factor enzyme-like" evidence="2">
    <location>
        <begin position="39"/>
        <end position="285"/>
    </location>
</feature>
<dbReference type="AlphaFoldDB" id="A8ZTD8"/>
<feature type="signal peptide" evidence="1">
    <location>
        <begin position="1"/>
        <end position="21"/>
    </location>
</feature>
<dbReference type="InterPro" id="IPR042095">
    <property type="entry name" value="SUMF_sf"/>
</dbReference>
<gene>
    <name evidence="3" type="ordered locus">Dole_2017</name>
</gene>
<dbReference type="Gene3D" id="3.90.1580.10">
    <property type="entry name" value="paralog of FGE (formylglycine-generating enzyme)"/>
    <property type="match status" value="1"/>
</dbReference>
<organism evidence="3 4">
    <name type="scientific">Desulfosudis oleivorans (strain DSM 6200 / JCM 39069 / Hxd3)</name>
    <name type="common">Desulfococcus oleovorans</name>
    <dbReference type="NCBI Taxonomy" id="96561"/>
    <lineage>
        <taxon>Bacteria</taxon>
        <taxon>Pseudomonadati</taxon>
        <taxon>Thermodesulfobacteriota</taxon>
        <taxon>Desulfobacteria</taxon>
        <taxon>Desulfobacterales</taxon>
        <taxon>Desulfosudaceae</taxon>
        <taxon>Desulfosudis</taxon>
    </lineage>
</organism>
<dbReference type="InterPro" id="IPR051043">
    <property type="entry name" value="Sulfatase_Mod_Factor_Kinase"/>
</dbReference>
<dbReference type="SUPFAM" id="SSF56436">
    <property type="entry name" value="C-type lectin-like"/>
    <property type="match status" value="1"/>
</dbReference>
<dbReference type="PANTHER" id="PTHR23150:SF19">
    <property type="entry name" value="FORMYLGLYCINE-GENERATING ENZYME"/>
    <property type="match status" value="1"/>
</dbReference>
<dbReference type="eggNOG" id="COG1262">
    <property type="taxonomic scope" value="Bacteria"/>
</dbReference>
<dbReference type="PANTHER" id="PTHR23150">
    <property type="entry name" value="SULFATASE MODIFYING FACTOR 1, 2"/>
    <property type="match status" value="1"/>
</dbReference>
<dbReference type="Proteomes" id="UP000008561">
    <property type="component" value="Chromosome"/>
</dbReference>
<evidence type="ECO:0000259" key="2">
    <source>
        <dbReference type="Pfam" id="PF03781"/>
    </source>
</evidence>
<dbReference type="RefSeq" id="WP_012175433.1">
    <property type="nucleotide sequence ID" value="NC_009943.1"/>
</dbReference>
<protein>
    <recommendedName>
        <fullName evidence="2">Sulfatase-modifying factor enzyme-like domain-containing protein</fullName>
    </recommendedName>
</protein>
<keyword evidence="1" id="KW-0732">Signal</keyword>
<dbReference type="InterPro" id="IPR005532">
    <property type="entry name" value="SUMF_dom"/>
</dbReference>
<proteinExistence type="predicted"/>
<dbReference type="KEGG" id="dol:Dole_2017"/>
<evidence type="ECO:0000256" key="1">
    <source>
        <dbReference type="SAM" id="SignalP"/>
    </source>
</evidence>
<evidence type="ECO:0000313" key="4">
    <source>
        <dbReference type="Proteomes" id="UP000008561"/>
    </source>
</evidence>
<dbReference type="OrthoDB" id="9768004at2"/>
<dbReference type="GO" id="GO:0120147">
    <property type="term" value="F:formylglycine-generating oxidase activity"/>
    <property type="evidence" value="ECO:0007669"/>
    <property type="project" value="TreeGrafter"/>
</dbReference>
<accession>A8ZTD8</accession>
<dbReference type="HOGENOM" id="CLU_012431_2_1_7"/>